<evidence type="ECO:0000256" key="2">
    <source>
        <dbReference type="ARBA" id="ARBA00023277"/>
    </source>
</evidence>
<evidence type="ECO:0000256" key="1">
    <source>
        <dbReference type="ARBA" id="ARBA00006821"/>
    </source>
</evidence>
<dbReference type="Proteomes" id="UP000054010">
    <property type="component" value="Unassembled WGS sequence"/>
</dbReference>
<feature type="domain" description="Glycoside hydrolase family 57 N-terminal" evidence="4">
    <location>
        <begin position="5"/>
        <end position="209"/>
    </location>
</feature>
<reference evidence="6 7" key="1">
    <citation type="journal article" date="2011" name="J. Bacteriol.">
        <title>Draft genome sequence of the anoxygenic filamentous phototrophic bacterium Oscillochloris trichoides subsp. DG-6.</title>
        <authorList>
            <person name="Kuznetsov B.B."/>
            <person name="Ivanovsky R.N."/>
            <person name="Keppen O.I."/>
            <person name="Sukhacheva M.V."/>
            <person name="Bumazhkin B.K."/>
            <person name="Patutina E.O."/>
            <person name="Beletsky A.V."/>
            <person name="Mardanov A.V."/>
            <person name="Baslerov R.V."/>
            <person name="Panteleeva A.N."/>
            <person name="Kolganova T.V."/>
            <person name="Ravin N.V."/>
            <person name="Skryabin K.G."/>
        </authorList>
    </citation>
    <scope>NUCLEOTIDE SEQUENCE [LARGE SCALE GENOMIC DNA]</scope>
    <source>
        <strain evidence="6 7">DG-6</strain>
    </source>
</reference>
<dbReference type="InterPro" id="IPR037090">
    <property type="entry name" value="57_glycoside_trans_central"/>
</dbReference>
<evidence type="ECO:0000256" key="3">
    <source>
        <dbReference type="RuleBase" id="RU361196"/>
    </source>
</evidence>
<evidence type="ECO:0008006" key="8">
    <source>
        <dbReference type="Google" id="ProtNLM"/>
    </source>
</evidence>
<dbReference type="InterPro" id="IPR027291">
    <property type="entry name" value="Glyco_hydro_38_N_sf"/>
</dbReference>
<protein>
    <recommendedName>
        <fullName evidence="8">Glycoside hydrolase family 57</fullName>
    </recommendedName>
</protein>
<dbReference type="AlphaFoldDB" id="E1IEI9"/>
<dbReference type="STRING" id="765420.OSCT_1740"/>
<comment type="caution">
    <text evidence="6">The sequence shown here is derived from an EMBL/GenBank/DDBJ whole genome shotgun (WGS) entry which is preliminary data.</text>
</comment>
<dbReference type="eggNOG" id="COG1543">
    <property type="taxonomic scope" value="Bacteria"/>
</dbReference>
<dbReference type="InterPro" id="IPR011330">
    <property type="entry name" value="Glyco_hydro/deAcase_b/a-brl"/>
</dbReference>
<evidence type="ECO:0000259" key="5">
    <source>
        <dbReference type="Pfam" id="PF09210"/>
    </source>
</evidence>
<keyword evidence="7" id="KW-1185">Reference proteome</keyword>
<feature type="domain" description="1,4-alpha-glucan branching enzyme C-terminal" evidence="5">
    <location>
        <begin position="385"/>
        <end position="487"/>
    </location>
</feature>
<dbReference type="CDD" id="cd01022">
    <property type="entry name" value="GH57N_like"/>
    <property type="match status" value="1"/>
</dbReference>
<dbReference type="SUPFAM" id="SSF88688">
    <property type="entry name" value="Families 57/38 glycoside transferase middle domain"/>
    <property type="match status" value="1"/>
</dbReference>
<dbReference type="HOGENOM" id="CLU_008192_1_0_0"/>
<dbReference type="InterPro" id="IPR028995">
    <property type="entry name" value="Glyco_hydro_57/38_cen_sf"/>
</dbReference>
<keyword evidence="2 3" id="KW-0119">Carbohydrate metabolism</keyword>
<accession>E1IEI9</accession>
<dbReference type="InterPro" id="IPR015293">
    <property type="entry name" value="BE_C"/>
</dbReference>
<evidence type="ECO:0000259" key="4">
    <source>
        <dbReference type="Pfam" id="PF03065"/>
    </source>
</evidence>
<dbReference type="OrthoDB" id="9803279at2"/>
<proteinExistence type="inferred from homology"/>
<dbReference type="Gene3D" id="3.20.110.10">
    <property type="entry name" value="Glycoside hydrolase 38, N terminal domain"/>
    <property type="match status" value="1"/>
</dbReference>
<dbReference type="GO" id="GO:0030979">
    <property type="term" value="P:alpha-glucan biosynthetic process"/>
    <property type="evidence" value="ECO:0007669"/>
    <property type="project" value="InterPro"/>
</dbReference>
<evidence type="ECO:0000313" key="7">
    <source>
        <dbReference type="Proteomes" id="UP000054010"/>
    </source>
</evidence>
<dbReference type="PANTHER" id="PTHR41695">
    <property type="entry name" value="1,4-ALPHA-GLUCAN BRANCHING ENZYME RV3031-RELATED"/>
    <property type="match status" value="1"/>
</dbReference>
<dbReference type="InterPro" id="IPR004300">
    <property type="entry name" value="Glyco_hydro_57_N"/>
</dbReference>
<dbReference type="PANTHER" id="PTHR41695:SF1">
    <property type="entry name" value="1,4-ALPHA-GLUCAN BRANCHING ENZYME TK1436"/>
    <property type="match status" value="1"/>
</dbReference>
<dbReference type="EMBL" id="ADVR01000053">
    <property type="protein sequence ID" value="EFO80381.1"/>
    <property type="molecule type" value="Genomic_DNA"/>
</dbReference>
<dbReference type="Pfam" id="PF03065">
    <property type="entry name" value="Glyco_hydro_57"/>
    <property type="match status" value="1"/>
</dbReference>
<gene>
    <name evidence="6" type="ORF">OSCT_1740</name>
</gene>
<dbReference type="Pfam" id="PF09210">
    <property type="entry name" value="BE_C"/>
    <property type="match status" value="1"/>
</dbReference>
<dbReference type="InterPro" id="IPR040042">
    <property type="entry name" value="Branching_enz_MT3115-like"/>
</dbReference>
<sequence>MFISFLIIAHAPYLRRAGRQPHGEEPLHEMIAQGLIPLLDLLSDFQRSGLKPPVALACSPLLIEQLADPVVQKHFILWMEERLERRTEELHRFERENDAHSSYLARFYLEWSRQKLQSFTSRYNRNLVQRLRDLVSAQMVEPLTMPATHAYLPLLGREESVRAQIEQGLLHTARTIGRPEGIWLPGGAWRPGVEQVISDVGIRYLVVDPSCLPSETECRPINLPKYRLAAIAPDEGLAQHIWTPELGYVGDPLYRSPDEPGGYAAIGLRSPQPYDPYHALRRAQEHATHFVSLLLAEHERRSSDDLALVLLDTAMIGSTWFEGPTWLQAVLMLCATHPGLHLTTPSAYLRTQRTRQQADLQVGSWAEAGDANWQAGATDEYWRAIHHAEQVMVEIASEFPSAEEDQERVLNQAARELMLAQTSDWPEALVATGVAGEQRERWKTYLGRFERLIEMARQPAIGPTDLFLLDQLEEVDGPFPNLNYRIFAP</sequence>
<comment type="similarity">
    <text evidence="1 3">Belongs to the glycosyl hydrolase 57 family.</text>
</comment>
<organism evidence="6 7">
    <name type="scientific">Oscillochloris trichoides DG-6</name>
    <dbReference type="NCBI Taxonomy" id="765420"/>
    <lineage>
        <taxon>Bacteria</taxon>
        <taxon>Bacillati</taxon>
        <taxon>Chloroflexota</taxon>
        <taxon>Chloroflexia</taxon>
        <taxon>Chloroflexales</taxon>
        <taxon>Chloroflexineae</taxon>
        <taxon>Oscillochloridaceae</taxon>
        <taxon>Oscillochloris</taxon>
    </lineage>
</organism>
<dbReference type="Gene3D" id="1.20.1430.10">
    <property type="entry name" value="Families 57/38 glycoside transferase, middle domain"/>
    <property type="match status" value="1"/>
</dbReference>
<evidence type="ECO:0000313" key="6">
    <source>
        <dbReference type="EMBL" id="EFO80381.1"/>
    </source>
</evidence>
<dbReference type="GO" id="GO:0005576">
    <property type="term" value="C:extracellular region"/>
    <property type="evidence" value="ECO:0007669"/>
    <property type="project" value="TreeGrafter"/>
</dbReference>
<dbReference type="GO" id="GO:0003844">
    <property type="term" value="F:1,4-alpha-glucan branching enzyme activity"/>
    <property type="evidence" value="ECO:0007669"/>
    <property type="project" value="InterPro"/>
</dbReference>
<dbReference type="SUPFAM" id="SSF88713">
    <property type="entry name" value="Glycoside hydrolase/deacetylase"/>
    <property type="match status" value="1"/>
</dbReference>
<name>E1IEI9_9CHLR</name>